<feature type="compositionally biased region" description="Basic and acidic residues" evidence="1">
    <location>
        <begin position="76"/>
        <end position="87"/>
    </location>
</feature>
<evidence type="ECO:0000256" key="1">
    <source>
        <dbReference type="SAM" id="MobiDB-lite"/>
    </source>
</evidence>
<proteinExistence type="predicted"/>
<evidence type="ECO:0000313" key="3">
    <source>
        <dbReference type="Proteomes" id="UP001434883"/>
    </source>
</evidence>
<feature type="compositionally biased region" description="Low complexity" evidence="1">
    <location>
        <begin position="172"/>
        <end position="194"/>
    </location>
</feature>
<sequence>MLACASCGVPLQVEDGHDLCPKCLGVGHLKEALMDPCMNCSILLLPVRENRLRQVENLLFAAELPPSGMPQPCSGRRGDVPGEECRSPRRKRPRLERPSWQEVDSLRAEVEQLKALLKAPEPTPAFQAAAAWESGEDLEDDGISVRASNSEFQSLEDQRDPFPDPRDREGDPLSIGGNDGSGNSLGSSVSSGPGEEPCPLRAIILAALAKADLDDAPVARPTGNPFFRRAPAASPFEAPISDDCRQSLRRLPVILGQLFGPEAERGLERRRQSSQALEDWGGRSGATGLPAPQPRRRDVRDLQRQFRTATPAQFAQRSRAVAGAWRQPVVERAPPCGALTGPDRSRQPPPRGRSRRQRAA</sequence>
<accession>A0ABV0SDS4</accession>
<gene>
    <name evidence="2" type="ORF">XENOCAPTIV_002095</name>
</gene>
<feature type="compositionally biased region" description="Basic and acidic residues" evidence="1">
    <location>
        <begin position="156"/>
        <end position="171"/>
    </location>
</feature>
<name>A0ABV0SDS4_9TELE</name>
<dbReference type="Proteomes" id="UP001434883">
    <property type="component" value="Unassembled WGS sequence"/>
</dbReference>
<feature type="region of interest" description="Disordered" evidence="1">
    <location>
        <begin position="265"/>
        <end position="360"/>
    </location>
</feature>
<feature type="compositionally biased region" description="Basic and acidic residues" evidence="1">
    <location>
        <begin position="295"/>
        <end position="304"/>
    </location>
</feature>
<feature type="compositionally biased region" description="Polar residues" evidence="1">
    <location>
        <begin position="305"/>
        <end position="316"/>
    </location>
</feature>
<comment type="caution">
    <text evidence="2">The sequence shown here is derived from an EMBL/GenBank/DDBJ whole genome shotgun (WGS) entry which is preliminary data.</text>
</comment>
<reference evidence="2 3" key="1">
    <citation type="submission" date="2021-06" db="EMBL/GenBank/DDBJ databases">
        <authorList>
            <person name="Palmer J.M."/>
        </authorList>
    </citation>
    <scope>NUCLEOTIDE SEQUENCE [LARGE SCALE GENOMIC DNA]</scope>
    <source>
        <strain evidence="2 3">XC_2019</strain>
        <tissue evidence="2">Muscle</tissue>
    </source>
</reference>
<feature type="region of interest" description="Disordered" evidence="1">
    <location>
        <begin position="147"/>
        <end position="196"/>
    </location>
</feature>
<feature type="region of interest" description="Disordered" evidence="1">
    <location>
        <begin position="69"/>
        <end position="103"/>
    </location>
</feature>
<evidence type="ECO:0000313" key="2">
    <source>
        <dbReference type="EMBL" id="MEQ2218360.1"/>
    </source>
</evidence>
<dbReference type="EMBL" id="JAHRIN010076828">
    <property type="protein sequence ID" value="MEQ2218360.1"/>
    <property type="molecule type" value="Genomic_DNA"/>
</dbReference>
<organism evidence="2 3">
    <name type="scientific">Xenoophorus captivus</name>
    <dbReference type="NCBI Taxonomy" id="1517983"/>
    <lineage>
        <taxon>Eukaryota</taxon>
        <taxon>Metazoa</taxon>
        <taxon>Chordata</taxon>
        <taxon>Craniata</taxon>
        <taxon>Vertebrata</taxon>
        <taxon>Euteleostomi</taxon>
        <taxon>Actinopterygii</taxon>
        <taxon>Neopterygii</taxon>
        <taxon>Teleostei</taxon>
        <taxon>Neoteleostei</taxon>
        <taxon>Acanthomorphata</taxon>
        <taxon>Ovalentaria</taxon>
        <taxon>Atherinomorphae</taxon>
        <taxon>Cyprinodontiformes</taxon>
        <taxon>Goodeidae</taxon>
        <taxon>Xenoophorus</taxon>
    </lineage>
</organism>
<keyword evidence="3" id="KW-1185">Reference proteome</keyword>
<protein>
    <submittedName>
        <fullName evidence="2">Uncharacterized protein</fullName>
    </submittedName>
</protein>